<evidence type="ECO:0000256" key="7">
    <source>
        <dbReference type="ARBA" id="ARBA00022741"/>
    </source>
</evidence>
<evidence type="ECO:0000256" key="10">
    <source>
        <dbReference type="ARBA" id="ARBA00032441"/>
    </source>
</evidence>
<keyword evidence="6" id="KW-0479">Metal-binding</keyword>
<keyword evidence="5" id="KW-0819">tRNA processing</keyword>
<evidence type="ECO:0000256" key="3">
    <source>
        <dbReference type="ARBA" id="ARBA00019010"/>
    </source>
</evidence>
<proteinExistence type="inferred from homology"/>
<keyword evidence="4" id="KW-0963">Cytoplasm</keyword>
<dbReference type="GO" id="GO:0005737">
    <property type="term" value="C:cytoplasm"/>
    <property type="evidence" value="ECO:0007669"/>
    <property type="project" value="UniProtKB-SubCell"/>
</dbReference>
<comment type="similarity">
    <text evidence="2">Belongs to the TsaE family.</text>
</comment>
<evidence type="ECO:0000256" key="2">
    <source>
        <dbReference type="ARBA" id="ARBA00007599"/>
    </source>
</evidence>
<dbReference type="PANTHER" id="PTHR33540">
    <property type="entry name" value="TRNA THREONYLCARBAMOYLADENOSINE BIOSYNTHESIS PROTEIN TSAE"/>
    <property type="match status" value="1"/>
</dbReference>
<evidence type="ECO:0000256" key="9">
    <source>
        <dbReference type="ARBA" id="ARBA00022842"/>
    </source>
</evidence>
<dbReference type="Gene3D" id="3.40.50.300">
    <property type="entry name" value="P-loop containing nucleotide triphosphate hydrolases"/>
    <property type="match status" value="1"/>
</dbReference>
<reference evidence="11" key="1">
    <citation type="journal article" date="2020" name="mSystems">
        <title>Genome- and Community-Level Interaction Insights into Carbon Utilization and Element Cycling Functions of Hydrothermarchaeota in Hydrothermal Sediment.</title>
        <authorList>
            <person name="Zhou Z."/>
            <person name="Liu Y."/>
            <person name="Xu W."/>
            <person name="Pan J."/>
            <person name="Luo Z.H."/>
            <person name="Li M."/>
        </authorList>
    </citation>
    <scope>NUCLEOTIDE SEQUENCE [LARGE SCALE GENOMIC DNA]</scope>
    <source>
        <strain evidence="11">SpSt-349</strain>
    </source>
</reference>
<dbReference type="GO" id="GO:0002949">
    <property type="term" value="P:tRNA threonylcarbamoyladenosine modification"/>
    <property type="evidence" value="ECO:0007669"/>
    <property type="project" value="InterPro"/>
</dbReference>
<dbReference type="Pfam" id="PF02367">
    <property type="entry name" value="TsaE"/>
    <property type="match status" value="1"/>
</dbReference>
<gene>
    <name evidence="11" type="primary">tsaE</name>
    <name evidence="11" type="ORF">ENQ87_14775</name>
</gene>
<dbReference type="SUPFAM" id="SSF52540">
    <property type="entry name" value="P-loop containing nucleoside triphosphate hydrolases"/>
    <property type="match status" value="1"/>
</dbReference>
<evidence type="ECO:0000256" key="8">
    <source>
        <dbReference type="ARBA" id="ARBA00022840"/>
    </source>
</evidence>
<dbReference type="InterPro" id="IPR003442">
    <property type="entry name" value="T6A_TsaE"/>
</dbReference>
<evidence type="ECO:0000256" key="1">
    <source>
        <dbReference type="ARBA" id="ARBA00004496"/>
    </source>
</evidence>
<keyword evidence="11" id="KW-0808">Transferase</keyword>
<evidence type="ECO:0000256" key="6">
    <source>
        <dbReference type="ARBA" id="ARBA00022723"/>
    </source>
</evidence>
<evidence type="ECO:0000256" key="5">
    <source>
        <dbReference type="ARBA" id="ARBA00022694"/>
    </source>
</evidence>
<keyword evidence="9" id="KW-0460">Magnesium</keyword>
<dbReference type="GO" id="GO:0046872">
    <property type="term" value="F:metal ion binding"/>
    <property type="evidence" value="ECO:0007669"/>
    <property type="project" value="UniProtKB-KW"/>
</dbReference>
<accession>A0A831U3V5</accession>
<keyword evidence="8" id="KW-0067">ATP-binding</keyword>
<evidence type="ECO:0000313" key="11">
    <source>
        <dbReference type="EMBL" id="HEN43604.1"/>
    </source>
</evidence>
<organism evidence="11">
    <name type="scientific">Geobacter metallireducens</name>
    <dbReference type="NCBI Taxonomy" id="28232"/>
    <lineage>
        <taxon>Bacteria</taxon>
        <taxon>Pseudomonadati</taxon>
        <taxon>Thermodesulfobacteriota</taxon>
        <taxon>Desulfuromonadia</taxon>
        <taxon>Geobacterales</taxon>
        <taxon>Geobacteraceae</taxon>
        <taxon>Geobacter</taxon>
    </lineage>
</organism>
<dbReference type="InterPro" id="IPR027417">
    <property type="entry name" value="P-loop_NTPase"/>
</dbReference>
<comment type="subcellular location">
    <subcellularLocation>
        <location evidence="1">Cytoplasm</location>
    </subcellularLocation>
</comment>
<dbReference type="GO" id="GO:0005524">
    <property type="term" value="F:ATP binding"/>
    <property type="evidence" value="ECO:0007669"/>
    <property type="project" value="UniProtKB-KW"/>
</dbReference>
<dbReference type="EMBL" id="DSOV01000069">
    <property type="protein sequence ID" value="HEN43604.1"/>
    <property type="molecule type" value="Genomic_DNA"/>
</dbReference>
<protein>
    <recommendedName>
        <fullName evidence="3">tRNA threonylcarbamoyladenosine biosynthesis protein TsaE</fullName>
    </recommendedName>
    <alternativeName>
        <fullName evidence="10">t(6)A37 threonylcarbamoyladenosine biosynthesis protein TsaE</fullName>
    </alternativeName>
</protein>
<dbReference type="PANTHER" id="PTHR33540:SF2">
    <property type="entry name" value="TRNA THREONYLCARBAMOYLADENOSINE BIOSYNTHESIS PROTEIN TSAE"/>
    <property type="match status" value="1"/>
</dbReference>
<sequence length="161" mass="17876">MISVQSHSVEETVALGERLGRLLVPGSFIALTGELGSGKTQFVRGVATGLGIDSTVPVTSPTFTLLNEYRQGRLTLYHFDLYRLSGGADAAELGFDEYFYGNGVCLVEWAERLGSDLPAERIDILFEYSGDTERRIDFISRSPNHEALLKKCFDRRPDSCY</sequence>
<name>A0A831U3V5_GEOME</name>
<dbReference type="AlphaFoldDB" id="A0A831U3V5"/>
<dbReference type="NCBIfam" id="TIGR00150">
    <property type="entry name" value="T6A_YjeE"/>
    <property type="match status" value="1"/>
</dbReference>
<keyword evidence="7" id="KW-0547">Nucleotide-binding</keyword>
<dbReference type="GO" id="GO:0016740">
    <property type="term" value="F:transferase activity"/>
    <property type="evidence" value="ECO:0007669"/>
    <property type="project" value="UniProtKB-KW"/>
</dbReference>
<evidence type="ECO:0000256" key="4">
    <source>
        <dbReference type="ARBA" id="ARBA00022490"/>
    </source>
</evidence>
<comment type="caution">
    <text evidence="11">The sequence shown here is derived from an EMBL/GenBank/DDBJ whole genome shotgun (WGS) entry which is preliminary data.</text>
</comment>